<reference evidence="5 6" key="1">
    <citation type="submission" date="2020-05" db="EMBL/GenBank/DDBJ databases">
        <title>Gimesia benthica sp. nov., a novel planctomycete isolated from a deep-sea water sample of the Northwest Indian Ocean.</title>
        <authorList>
            <person name="Wang J."/>
            <person name="Ruan C."/>
            <person name="Song L."/>
            <person name="Zhu Y."/>
            <person name="Li A."/>
            <person name="Zheng X."/>
            <person name="Wang L."/>
            <person name="Lu Z."/>
            <person name="Huang Y."/>
            <person name="Du W."/>
            <person name="Zhou Y."/>
            <person name="Huang L."/>
            <person name="Dai X."/>
        </authorList>
    </citation>
    <scope>NUCLEOTIDE SEQUENCE [LARGE SCALE GENOMIC DNA]</scope>
    <source>
        <strain evidence="5 6">YYQ-30</strain>
    </source>
</reference>
<evidence type="ECO:0000259" key="4">
    <source>
        <dbReference type="PROSITE" id="PS50949"/>
    </source>
</evidence>
<dbReference type="GO" id="GO:0003677">
    <property type="term" value="F:DNA binding"/>
    <property type="evidence" value="ECO:0007669"/>
    <property type="project" value="UniProtKB-KW"/>
</dbReference>
<dbReference type="SMART" id="SM00345">
    <property type="entry name" value="HTH_GNTR"/>
    <property type="match status" value="1"/>
</dbReference>
<dbReference type="InterPro" id="IPR008920">
    <property type="entry name" value="TF_FadR/GntR_C"/>
</dbReference>
<proteinExistence type="predicted"/>
<evidence type="ECO:0000256" key="2">
    <source>
        <dbReference type="ARBA" id="ARBA00023125"/>
    </source>
</evidence>
<dbReference type="PANTHER" id="PTHR43537:SF53">
    <property type="entry name" value="HTH-TYPE TRANSCRIPTIONAL REPRESSOR NANR"/>
    <property type="match status" value="1"/>
</dbReference>
<accession>A0A849L6G8</accession>
<name>A0A849L6G8_9RHOB</name>
<feature type="domain" description="HTH gntR-type" evidence="4">
    <location>
        <begin position="3"/>
        <end position="70"/>
    </location>
</feature>
<sequence length="225" mass="24243">MTQLPETVIVDSILDAIADQRLKAGTKLGEQALSDLFSCNRAQVRRALATLTAHHVVDHQPNRGAFVATPTAKEARDVFQARRTVEATIARNAVLNATEDDIAALRAHVAAERALPGGDSRPEAIRASRAFHLMLARLGGNSVLEQYLSDLTLRSSLILGLYARAKASLCADDEHARIVDAIAARDAKTAAHLVEEHLRHIEQGIEFTDTPPQTGLLSGILRPGA</sequence>
<dbReference type="Gene3D" id="1.20.120.530">
    <property type="entry name" value="GntR ligand-binding domain-like"/>
    <property type="match status" value="1"/>
</dbReference>
<keyword evidence="3" id="KW-0804">Transcription</keyword>
<dbReference type="Pfam" id="PF07729">
    <property type="entry name" value="FCD"/>
    <property type="match status" value="1"/>
</dbReference>
<keyword evidence="1" id="KW-0805">Transcription regulation</keyword>
<dbReference type="EMBL" id="JABFBC010000002">
    <property type="protein sequence ID" value="NNU81734.1"/>
    <property type="molecule type" value="Genomic_DNA"/>
</dbReference>
<dbReference type="SUPFAM" id="SSF46785">
    <property type="entry name" value="Winged helix' DNA-binding domain"/>
    <property type="match status" value="1"/>
</dbReference>
<dbReference type="AlphaFoldDB" id="A0A849L6G8"/>
<evidence type="ECO:0000256" key="1">
    <source>
        <dbReference type="ARBA" id="ARBA00023015"/>
    </source>
</evidence>
<dbReference type="PROSITE" id="PS50949">
    <property type="entry name" value="HTH_GNTR"/>
    <property type="match status" value="1"/>
</dbReference>
<dbReference type="SUPFAM" id="SSF48008">
    <property type="entry name" value="GntR ligand-binding domain-like"/>
    <property type="match status" value="1"/>
</dbReference>
<dbReference type="PANTHER" id="PTHR43537">
    <property type="entry name" value="TRANSCRIPTIONAL REGULATOR, GNTR FAMILY"/>
    <property type="match status" value="1"/>
</dbReference>
<dbReference type="Gene3D" id="1.10.10.10">
    <property type="entry name" value="Winged helix-like DNA-binding domain superfamily/Winged helix DNA-binding domain"/>
    <property type="match status" value="1"/>
</dbReference>
<keyword evidence="2" id="KW-0238">DNA-binding</keyword>
<gene>
    <name evidence="5" type="ORF">HMH01_14935</name>
</gene>
<keyword evidence="6" id="KW-1185">Reference proteome</keyword>
<evidence type="ECO:0000313" key="6">
    <source>
        <dbReference type="Proteomes" id="UP000572377"/>
    </source>
</evidence>
<dbReference type="Pfam" id="PF00392">
    <property type="entry name" value="GntR"/>
    <property type="match status" value="1"/>
</dbReference>
<comment type="caution">
    <text evidence="5">The sequence shown here is derived from an EMBL/GenBank/DDBJ whole genome shotgun (WGS) entry which is preliminary data.</text>
</comment>
<dbReference type="Proteomes" id="UP000572377">
    <property type="component" value="Unassembled WGS sequence"/>
</dbReference>
<organism evidence="5 6">
    <name type="scientific">Halovulum dunhuangense</name>
    <dbReference type="NCBI Taxonomy" id="1505036"/>
    <lineage>
        <taxon>Bacteria</taxon>
        <taxon>Pseudomonadati</taxon>
        <taxon>Pseudomonadota</taxon>
        <taxon>Alphaproteobacteria</taxon>
        <taxon>Rhodobacterales</taxon>
        <taxon>Paracoccaceae</taxon>
        <taxon>Halovulum</taxon>
    </lineage>
</organism>
<protein>
    <submittedName>
        <fullName evidence="5">GntR family transcriptional regulator</fullName>
    </submittedName>
</protein>
<dbReference type="InterPro" id="IPR000524">
    <property type="entry name" value="Tscrpt_reg_HTH_GntR"/>
</dbReference>
<evidence type="ECO:0000313" key="5">
    <source>
        <dbReference type="EMBL" id="NNU81734.1"/>
    </source>
</evidence>
<dbReference type="RefSeq" id="WP_171326555.1">
    <property type="nucleotide sequence ID" value="NZ_JABFBC010000002.1"/>
</dbReference>
<dbReference type="InterPro" id="IPR011711">
    <property type="entry name" value="GntR_C"/>
</dbReference>
<dbReference type="SMART" id="SM00895">
    <property type="entry name" value="FCD"/>
    <property type="match status" value="1"/>
</dbReference>
<dbReference type="InterPro" id="IPR036388">
    <property type="entry name" value="WH-like_DNA-bd_sf"/>
</dbReference>
<dbReference type="InterPro" id="IPR036390">
    <property type="entry name" value="WH_DNA-bd_sf"/>
</dbReference>
<evidence type="ECO:0000256" key="3">
    <source>
        <dbReference type="ARBA" id="ARBA00023163"/>
    </source>
</evidence>
<dbReference type="GO" id="GO:0003700">
    <property type="term" value="F:DNA-binding transcription factor activity"/>
    <property type="evidence" value="ECO:0007669"/>
    <property type="project" value="InterPro"/>
</dbReference>